<protein>
    <submittedName>
        <fullName evidence="2">Uncharacterized protein</fullName>
    </submittedName>
</protein>
<dbReference type="OrthoDB" id="365379at2759"/>
<reference evidence="2 3" key="1">
    <citation type="journal article" date="2020" name="Nat. Food">
        <title>A phased Vanilla planifolia genome enables genetic improvement of flavour and production.</title>
        <authorList>
            <person name="Hasing T."/>
            <person name="Tang H."/>
            <person name="Brym M."/>
            <person name="Khazi F."/>
            <person name="Huang T."/>
            <person name="Chambers A.H."/>
        </authorList>
    </citation>
    <scope>NUCLEOTIDE SEQUENCE [LARGE SCALE GENOMIC DNA]</scope>
    <source>
        <tissue evidence="2">Leaf</tissue>
    </source>
</reference>
<dbReference type="PANTHER" id="PTHR15907">
    <property type="entry name" value="DUF614 FAMILY PROTEIN-RELATED"/>
    <property type="match status" value="1"/>
</dbReference>
<keyword evidence="1" id="KW-0812">Transmembrane</keyword>
<dbReference type="Pfam" id="PF04749">
    <property type="entry name" value="PLAC8"/>
    <property type="match status" value="1"/>
</dbReference>
<accession>A0A835RQ37</accession>
<organism evidence="2 3">
    <name type="scientific">Vanilla planifolia</name>
    <name type="common">Vanilla</name>
    <dbReference type="NCBI Taxonomy" id="51239"/>
    <lineage>
        <taxon>Eukaryota</taxon>
        <taxon>Viridiplantae</taxon>
        <taxon>Streptophyta</taxon>
        <taxon>Embryophyta</taxon>
        <taxon>Tracheophyta</taxon>
        <taxon>Spermatophyta</taxon>
        <taxon>Magnoliopsida</taxon>
        <taxon>Liliopsida</taxon>
        <taxon>Asparagales</taxon>
        <taxon>Orchidaceae</taxon>
        <taxon>Vanilloideae</taxon>
        <taxon>Vanilleae</taxon>
        <taxon>Vanilla</taxon>
    </lineage>
</organism>
<dbReference type="NCBIfam" id="TIGR01571">
    <property type="entry name" value="A_thal_Cys_rich"/>
    <property type="match status" value="1"/>
</dbReference>
<proteinExistence type="predicted"/>
<sequence length="249" mass="27461">MEGEENLMEGVAVLDFDMLCAAVALQTQGLKIERTGKEEEEDRGNGELGVQRMWEGDVLGCFEDHRIAVETFCCPCYTFGKNMGRAGLGPCFLQGIVYLGVSALILISFIALGITQERYFLFLGLASTISFGLYTGYFRARIRKQFNIRGSGSSLQDCITHLLCPCCSLCQESRTLEMNHVQDGIWHGRGDTICIGSCGEGNKELGARALQKPPTKIPLSYNMERLANGNTDHSWNSDVRPTEPLVLST</sequence>
<comment type="caution">
    <text evidence="2">The sequence shown here is derived from an EMBL/GenBank/DDBJ whole genome shotgun (WGS) entry which is preliminary data.</text>
</comment>
<dbReference type="EMBL" id="JADCNL010000001">
    <property type="protein sequence ID" value="KAG0496221.1"/>
    <property type="molecule type" value="Genomic_DNA"/>
</dbReference>
<keyword evidence="3" id="KW-1185">Reference proteome</keyword>
<evidence type="ECO:0000313" key="2">
    <source>
        <dbReference type="EMBL" id="KAG0496221.1"/>
    </source>
</evidence>
<dbReference type="Proteomes" id="UP000636800">
    <property type="component" value="Chromosome 1"/>
</dbReference>
<keyword evidence="1" id="KW-1133">Transmembrane helix</keyword>
<evidence type="ECO:0000256" key="1">
    <source>
        <dbReference type="SAM" id="Phobius"/>
    </source>
</evidence>
<feature type="transmembrane region" description="Helical" evidence="1">
    <location>
        <begin position="91"/>
        <end position="114"/>
    </location>
</feature>
<evidence type="ECO:0000313" key="3">
    <source>
        <dbReference type="Proteomes" id="UP000636800"/>
    </source>
</evidence>
<feature type="transmembrane region" description="Helical" evidence="1">
    <location>
        <begin position="120"/>
        <end position="140"/>
    </location>
</feature>
<name>A0A835RQ37_VANPL</name>
<keyword evidence="1" id="KW-0472">Membrane</keyword>
<gene>
    <name evidence="2" type="ORF">HPP92_000912</name>
</gene>
<dbReference type="InterPro" id="IPR006461">
    <property type="entry name" value="PLAC_motif_containing"/>
</dbReference>
<dbReference type="AlphaFoldDB" id="A0A835RQ37"/>